<evidence type="ECO:0000313" key="3">
    <source>
        <dbReference type="EMBL" id="KKN92367.1"/>
    </source>
</evidence>
<dbReference type="SUPFAM" id="SSF52540">
    <property type="entry name" value="P-loop containing nucleoside triphosphate hydrolases"/>
    <property type="match status" value="1"/>
</dbReference>
<name>A0A0F9UXZ3_9ZZZZ</name>
<dbReference type="InterPro" id="IPR050747">
    <property type="entry name" value="Mitochondrial_chaperone_BCS1"/>
</dbReference>
<dbReference type="Gene3D" id="3.40.50.300">
    <property type="entry name" value="P-loop containing nucleotide triphosphate hydrolases"/>
    <property type="match status" value="1"/>
</dbReference>
<proteinExistence type="inferred from homology"/>
<evidence type="ECO:0000256" key="1">
    <source>
        <dbReference type="ARBA" id="ARBA00007448"/>
    </source>
</evidence>
<protein>
    <recommendedName>
        <fullName evidence="2">AAA+ ATPase domain-containing protein</fullName>
    </recommendedName>
</protein>
<dbReference type="InterPro" id="IPR003593">
    <property type="entry name" value="AAA+_ATPase"/>
</dbReference>
<dbReference type="GO" id="GO:0005524">
    <property type="term" value="F:ATP binding"/>
    <property type="evidence" value="ECO:0007669"/>
    <property type="project" value="InterPro"/>
</dbReference>
<organism evidence="3">
    <name type="scientific">marine sediment metagenome</name>
    <dbReference type="NCBI Taxonomy" id="412755"/>
    <lineage>
        <taxon>unclassified sequences</taxon>
        <taxon>metagenomes</taxon>
        <taxon>ecological metagenomes</taxon>
    </lineage>
</organism>
<sequence length="376" mass="41247">MSKTTVDKALLGKLDKRLQVSREMYGMESLFQYQAMMDAALKRETPVLRYMHEGRGDKEETLKQLTALFGPHISFQENDSENQYVFVDDASYLSALIHKFKDKNKKNHIEFDLVTTQQETFDKIKDKFKGLIQTSPPSNAVLALVSTPNGLGLSALGQFSQEILTCNYSANVIKGFEHVKACLATKTPCGRLVLFQGAPGTGKSYMIRSLVSTVESTFIIVGSNMIADLSGPSILPILMSTGRDQGKPITFILEDADVALSNRKSSGMSQLSGLLNLGDGLLGEMMDIRIVATTNAGTMELDDAIVRPGRMCQHLVFDALSAKEANTLYSKLAEGEGKGKETHITKALTLAEVYRMARQDGWVPPKPIMTQGGTYV</sequence>
<comment type="caution">
    <text evidence="3">The sequence shown here is derived from an EMBL/GenBank/DDBJ whole genome shotgun (WGS) entry which is preliminary data.</text>
</comment>
<dbReference type="EMBL" id="LAZR01000095">
    <property type="protein sequence ID" value="KKN92367.1"/>
    <property type="molecule type" value="Genomic_DNA"/>
</dbReference>
<comment type="similarity">
    <text evidence="1">Belongs to the AAA ATPase family. BCS1 subfamily.</text>
</comment>
<dbReference type="SMART" id="SM00382">
    <property type="entry name" value="AAA"/>
    <property type="match status" value="1"/>
</dbReference>
<dbReference type="GO" id="GO:0016887">
    <property type="term" value="F:ATP hydrolysis activity"/>
    <property type="evidence" value="ECO:0007669"/>
    <property type="project" value="InterPro"/>
</dbReference>
<feature type="domain" description="AAA+ ATPase" evidence="2">
    <location>
        <begin position="189"/>
        <end position="321"/>
    </location>
</feature>
<reference evidence="3" key="1">
    <citation type="journal article" date="2015" name="Nature">
        <title>Complex archaea that bridge the gap between prokaryotes and eukaryotes.</title>
        <authorList>
            <person name="Spang A."/>
            <person name="Saw J.H."/>
            <person name="Jorgensen S.L."/>
            <person name="Zaremba-Niedzwiedzka K."/>
            <person name="Martijn J."/>
            <person name="Lind A.E."/>
            <person name="van Eijk R."/>
            <person name="Schleper C."/>
            <person name="Guy L."/>
            <person name="Ettema T.J."/>
        </authorList>
    </citation>
    <scope>NUCLEOTIDE SEQUENCE</scope>
</reference>
<dbReference type="PANTHER" id="PTHR23070">
    <property type="entry name" value="BCS1 AAA-TYPE ATPASE"/>
    <property type="match status" value="1"/>
</dbReference>
<dbReference type="AlphaFoldDB" id="A0A0F9UXZ3"/>
<dbReference type="InterPro" id="IPR003959">
    <property type="entry name" value="ATPase_AAA_core"/>
</dbReference>
<accession>A0A0F9UXZ3</accession>
<dbReference type="InterPro" id="IPR027417">
    <property type="entry name" value="P-loop_NTPase"/>
</dbReference>
<dbReference type="Pfam" id="PF00004">
    <property type="entry name" value="AAA"/>
    <property type="match status" value="1"/>
</dbReference>
<gene>
    <name evidence="3" type="ORF">LCGC14_0208580</name>
</gene>
<evidence type="ECO:0000259" key="2">
    <source>
        <dbReference type="SMART" id="SM00382"/>
    </source>
</evidence>